<dbReference type="AlphaFoldDB" id="A0A0F9RB70"/>
<proteinExistence type="predicted"/>
<evidence type="ECO:0000313" key="1">
    <source>
        <dbReference type="EMBL" id="KKN22411.1"/>
    </source>
</evidence>
<organism evidence="1">
    <name type="scientific">marine sediment metagenome</name>
    <dbReference type="NCBI Taxonomy" id="412755"/>
    <lineage>
        <taxon>unclassified sequences</taxon>
        <taxon>metagenomes</taxon>
        <taxon>ecological metagenomes</taxon>
    </lineage>
</organism>
<reference evidence="1" key="1">
    <citation type="journal article" date="2015" name="Nature">
        <title>Complex archaea that bridge the gap between prokaryotes and eukaryotes.</title>
        <authorList>
            <person name="Spang A."/>
            <person name="Saw J.H."/>
            <person name="Jorgensen S.L."/>
            <person name="Zaremba-Niedzwiedzka K."/>
            <person name="Martijn J."/>
            <person name="Lind A.E."/>
            <person name="van Eijk R."/>
            <person name="Schleper C."/>
            <person name="Guy L."/>
            <person name="Ettema T.J."/>
        </authorList>
    </citation>
    <scope>NUCLEOTIDE SEQUENCE</scope>
</reference>
<protein>
    <submittedName>
        <fullName evidence="1">Uncharacterized protein</fullName>
    </submittedName>
</protein>
<comment type="caution">
    <text evidence="1">The sequence shown here is derived from an EMBL/GenBank/DDBJ whole genome shotgun (WGS) entry which is preliminary data.</text>
</comment>
<accession>A0A0F9RB70</accession>
<sequence length="77" mass="8911">MTTEAETPESKKARSRQILDEWVRSHDLLDSYVSRGDGVRTVYTLDQRIRAVIDSLDKVNEYFTLIPKLDPYVPPQS</sequence>
<dbReference type="EMBL" id="LAZR01003064">
    <property type="protein sequence ID" value="KKN22411.1"/>
    <property type="molecule type" value="Genomic_DNA"/>
</dbReference>
<gene>
    <name evidence="1" type="ORF">LCGC14_0915350</name>
</gene>
<name>A0A0F9RB70_9ZZZZ</name>